<dbReference type="Proteomes" id="UP001148299">
    <property type="component" value="Unassembled WGS sequence"/>
</dbReference>
<dbReference type="Proteomes" id="UP001147695">
    <property type="component" value="Unassembled WGS sequence"/>
</dbReference>
<dbReference type="EMBL" id="JAPZBR010000002">
    <property type="protein sequence ID" value="KAJ5361642.1"/>
    <property type="molecule type" value="Genomic_DNA"/>
</dbReference>
<evidence type="ECO:0000313" key="5">
    <source>
        <dbReference type="Proteomes" id="UP001148299"/>
    </source>
</evidence>
<dbReference type="AlphaFoldDB" id="A0A9W9UR36"/>
<keyword evidence="5" id="KW-1185">Reference proteome</keyword>
<reference evidence="2" key="2">
    <citation type="journal article" date="2023" name="IMA Fungus">
        <title>Comparative genomic study of the Penicillium genus elucidates a diverse pangenome and 15 lateral gene transfer events.</title>
        <authorList>
            <person name="Petersen C."/>
            <person name="Sorensen T."/>
            <person name="Nielsen M.R."/>
            <person name="Sondergaard T.E."/>
            <person name="Sorensen J.L."/>
            <person name="Fitzpatrick D.A."/>
            <person name="Frisvad J.C."/>
            <person name="Nielsen K.L."/>
        </authorList>
    </citation>
    <scope>NUCLEOTIDE SEQUENCE</scope>
    <source>
        <strain evidence="2">IBT 35673</strain>
        <strain evidence="3">IBT 35675</strain>
    </source>
</reference>
<accession>A0A9W9UR36</accession>
<reference evidence="2" key="1">
    <citation type="submission" date="2022-12" db="EMBL/GenBank/DDBJ databases">
        <authorList>
            <person name="Petersen C."/>
        </authorList>
    </citation>
    <scope>NUCLEOTIDE SEQUENCE</scope>
    <source>
        <strain evidence="2">IBT 35673</strain>
        <strain evidence="3">IBT 35675</strain>
    </source>
</reference>
<gene>
    <name evidence="2" type="ORF">N7452_000660</name>
    <name evidence="3" type="ORF">N7541_002486</name>
</gene>
<dbReference type="EMBL" id="JAPZBQ010000001">
    <property type="protein sequence ID" value="KAJ5351686.1"/>
    <property type="molecule type" value="Genomic_DNA"/>
</dbReference>
<name>A0A9W9UR36_PENBR</name>
<evidence type="ECO:0000256" key="1">
    <source>
        <dbReference type="SAM" id="MobiDB-lite"/>
    </source>
</evidence>
<evidence type="ECO:0000313" key="2">
    <source>
        <dbReference type="EMBL" id="KAJ5351686.1"/>
    </source>
</evidence>
<proteinExistence type="predicted"/>
<feature type="region of interest" description="Disordered" evidence="1">
    <location>
        <begin position="1"/>
        <end position="33"/>
    </location>
</feature>
<comment type="caution">
    <text evidence="2">The sequence shown here is derived from an EMBL/GenBank/DDBJ whole genome shotgun (WGS) entry which is preliminary data.</text>
</comment>
<protein>
    <submittedName>
        <fullName evidence="2">Uncharacterized protein</fullName>
    </submittedName>
</protein>
<evidence type="ECO:0000313" key="3">
    <source>
        <dbReference type="EMBL" id="KAJ5361642.1"/>
    </source>
</evidence>
<evidence type="ECO:0000313" key="4">
    <source>
        <dbReference type="Proteomes" id="UP001147695"/>
    </source>
</evidence>
<organism evidence="2 4">
    <name type="scientific">Penicillium brevicompactum</name>
    <dbReference type="NCBI Taxonomy" id="5074"/>
    <lineage>
        <taxon>Eukaryota</taxon>
        <taxon>Fungi</taxon>
        <taxon>Dikarya</taxon>
        <taxon>Ascomycota</taxon>
        <taxon>Pezizomycotina</taxon>
        <taxon>Eurotiomycetes</taxon>
        <taxon>Eurotiomycetidae</taxon>
        <taxon>Eurotiales</taxon>
        <taxon>Aspergillaceae</taxon>
        <taxon>Penicillium</taxon>
    </lineage>
</organism>
<sequence>MGYIRNASPNRNGHRKSQTIKVGQLTGGADANGGAVRTMPMSQDSLLPRVLDSHGMPGTNTRYFRRDVKASFLQPMMNGMQAKRHTAWCRPRSYLAH</sequence>